<sequence>VQCYDPDTNTWLLRASIPITKRCITAVSLNNMIYVCGGLTKSIYCYDPIQDNWMHVCHTFAKQESCGMSVVNGKIYILGGQGENGEATDTIICYDPSTGLMTGEQGMPRPICYHGCVTIHRYCDKTKP</sequence>
<dbReference type="SMART" id="SM00612">
    <property type="entry name" value="Kelch"/>
    <property type="match status" value="2"/>
</dbReference>
<keyword evidence="3" id="KW-1185">Reference proteome</keyword>
<gene>
    <name evidence="2" type="primary">KLHL24</name>
    <name evidence="2" type="ORF">CHARACLAT_022150</name>
</gene>
<dbReference type="PANTHER" id="PTHR45632">
    <property type="entry name" value="LD33804P"/>
    <property type="match status" value="1"/>
</dbReference>
<dbReference type="EMBL" id="JAHUTJ010026817">
    <property type="protein sequence ID" value="MED6275012.1"/>
    <property type="molecule type" value="Genomic_DNA"/>
</dbReference>
<organism evidence="2 3">
    <name type="scientific">Characodon lateralis</name>
    <dbReference type="NCBI Taxonomy" id="208331"/>
    <lineage>
        <taxon>Eukaryota</taxon>
        <taxon>Metazoa</taxon>
        <taxon>Chordata</taxon>
        <taxon>Craniata</taxon>
        <taxon>Vertebrata</taxon>
        <taxon>Euteleostomi</taxon>
        <taxon>Actinopterygii</taxon>
        <taxon>Neopterygii</taxon>
        <taxon>Teleostei</taxon>
        <taxon>Neoteleostei</taxon>
        <taxon>Acanthomorphata</taxon>
        <taxon>Ovalentaria</taxon>
        <taxon>Atherinomorphae</taxon>
        <taxon>Cyprinodontiformes</taxon>
        <taxon>Goodeidae</taxon>
        <taxon>Characodon</taxon>
    </lineage>
</organism>
<dbReference type="InterPro" id="IPR015915">
    <property type="entry name" value="Kelch-typ_b-propeller"/>
</dbReference>
<evidence type="ECO:0000313" key="3">
    <source>
        <dbReference type="Proteomes" id="UP001352852"/>
    </source>
</evidence>
<comment type="caution">
    <text evidence="2">The sequence shown here is derived from an EMBL/GenBank/DDBJ whole genome shotgun (WGS) entry which is preliminary data.</text>
</comment>
<dbReference type="InterPro" id="IPR006652">
    <property type="entry name" value="Kelch_1"/>
</dbReference>
<accession>A0ABU7DIS5</accession>
<dbReference type="Pfam" id="PF01344">
    <property type="entry name" value="Kelch_1"/>
    <property type="match status" value="2"/>
</dbReference>
<dbReference type="Proteomes" id="UP001352852">
    <property type="component" value="Unassembled WGS sequence"/>
</dbReference>
<protein>
    <submittedName>
        <fullName evidence="2">Kelch-like protein 24</fullName>
    </submittedName>
</protein>
<name>A0ABU7DIS5_9TELE</name>
<evidence type="ECO:0000313" key="2">
    <source>
        <dbReference type="EMBL" id="MED6275012.1"/>
    </source>
</evidence>
<dbReference type="Gene3D" id="2.120.10.80">
    <property type="entry name" value="Kelch-type beta propeller"/>
    <property type="match status" value="1"/>
</dbReference>
<feature type="non-terminal residue" evidence="2">
    <location>
        <position position="1"/>
    </location>
</feature>
<evidence type="ECO:0000256" key="1">
    <source>
        <dbReference type="ARBA" id="ARBA00022441"/>
    </source>
</evidence>
<proteinExistence type="predicted"/>
<keyword evidence="1" id="KW-0880">Kelch repeat</keyword>
<dbReference type="PANTHER" id="PTHR45632:SF17">
    <property type="entry name" value="KELCH-LIKE PROTEIN 31"/>
    <property type="match status" value="1"/>
</dbReference>
<dbReference type="SUPFAM" id="SSF117281">
    <property type="entry name" value="Kelch motif"/>
    <property type="match status" value="1"/>
</dbReference>
<reference evidence="2 3" key="1">
    <citation type="submission" date="2021-06" db="EMBL/GenBank/DDBJ databases">
        <authorList>
            <person name="Palmer J.M."/>
        </authorList>
    </citation>
    <scope>NUCLEOTIDE SEQUENCE [LARGE SCALE GENOMIC DNA]</scope>
    <source>
        <strain evidence="2 3">CL_MEX2019</strain>
        <tissue evidence="2">Muscle</tissue>
    </source>
</reference>